<evidence type="ECO:0000256" key="1">
    <source>
        <dbReference type="SAM" id="Phobius"/>
    </source>
</evidence>
<dbReference type="EMBL" id="HBHX01019195">
    <property type="protein sequence ID" value="CAE0110013.1"/>
    <property type="molecule type" value="Transcribed_RNA"/>
</dbReference>
<feature type="transmembrane region" description="Helical" evidence="1">
    <location>
        <begin position="43"/>
        <end position="64"/>
    </location>
</feature>
<name>A0A7S3EX70_9EUKA</name>
<evidence type="ECO:0008006" key="3">
    <source>
        <dbReference type="Google" id="ProtNLM"/>
    </source>
</evidence>
<protein>
    <recommendedName>
        <fullName evidence="3">Protein S-acyltransferase</fullName>
    </recommendedName>
</protein>
<dbReference type="AlphaFoldDB" id="A0A7S3EX70"/>
<reference evidence="2" key="1">
    <citation type="submission" date="2021-01" db="EMBL/GenBank/DDBJ databases">
        <authorList>
            <person name="Corre E."/>
            <person name="Pelletier E."/>
            <person name="Niang G."/>
            <person name="Scheremetjew M."/>
            <person name="Finn R."/>
            <person name="Kale V."/>
            <person name="Holt S."/>
            <person name="Cochrane G."/>
            <person name="Meng A."/>
            <person name="Brown T."/>
            <person name="Cohen L."/>
        </authorList>
    </citation>
    <scope>NUCLEOTIDE SEQUENCE</scope>
    <source>
        <strain evidence="2">CCMP281</strain>
    </source>
</reference>
<keyword evidence="1" id="KW-0812">Transmembrane</keyword>
<proteinExistence type="predicted"/>
<organism evidence="2">
    <name type="scientific">Haptolina ericina</name>
    <dbReference type="NCBI Taxonomy" id="156174"/>
    <lineage>
        <taxon>Eukaryota</taxon>
        <taxon>Haptista</taxon>
        <taxon>Haptophyta</taxon>
        <taxon>Prymnesiophyceae</taxon>
        <taxon>Prymnesiales</taxon>
        <taxon>Prymnesiaceae</taxon>
        <taxon>Haptolina</taxon>
    </lineage>
</organism>
<keyword evidence="1" id="KW-0472">Membrane</keyword>
<gene>
    <name evidence="2" type="ORF">HERI1096_LOCUS10673</name>
</gene>
<keyword evidence="1" id="KW-1133">Transmembrane helix</keyword>
<sequence length="184" mass="20979">MLTLHLAIDVHRLDEAYYIDQHGNPQMLSVWQCAQYLFLHHNVIIAIGVFCSVIGIALLGFWSYHMWLVRCGKTTNETFKWEDLQLDLQDAHRTKHSISRKKSVKVKLPSNIYNRGFFRNLTEVMYPLSSRPVHGFKEAREVGGALLCFSQVMPAKIVPDAMLVTDSASSEGDEALDARHLHVD</sequence>
<evidence type="ECO:0000313" key="2">
    <source>
        <dbReference type="EMBL" id="CAE0110013.1"/>
    </source>
</evidence>
<accession>A0A7S3EX70</accession>